<keyword evidence="6" id="KW-0539">Nucleus</keyword>
<dbReference type="InterPro" id="IPR047021">
    <property type="entry name" value="REXO1/3/4-like"/>
</dbReference>
<feature type="region of interest" description="Disordered" evidence="7">
    <location>
        <begin position="30"/>
        <end position="50"/>
    </location>
</feature>
<dbReference type="Pfam" id="PF00929">
    <property type="entry name" value="RNase_T"/>
    <property type="match status" value="1"/>
</dbReference>
<dbReference type="FunCoup" id="F0ZG40">
    <property type="interactions" value="172"/>
</dbReference>
<dbReference type="PANTHER" id="PTHR12801:SF115">
    <property type="entry name" value="FI18136P1-RELATED"/>
    <property type="match status" value="1"/>
</dbReference>
<keyword evidence="3" id="KW-0540">Nuclease</keyword>
<evidence type="ECO:0000256" key="5">
    <source>
        <dbReference type="ARBA" id="ARBA00022839"/>
    </source>
</evidence>
<protein>
    <recommendedName>
        <fullName evidence="8">Exonuclease domain-containing protein</fullName>
    </recommendedName>
</protein>
<dbReference type="eggNOG" id="KOG2248">
    <property type="taxonomic scope" value="Eukaryota"/>
</dbReference>
<dbReference type="SMART" id="SM00479">
    <property type="entry name" value="EXOIII"/>
    <property type="match status" value="1"/>
</dbReference>
<evidence type="ECO:0000256" key="3">
    <source>
        <dbReference type="ARBA" id="ARBA00022722"/>
    </source>
</evidence>
<dbReference type="InParanoid" id="F0ZG40"/>
<dbReference type="RefSeq" id="XP_003286373.1">
    <property type="nucleotide sequence ID" value="XM_003286325.1"/>
</dbReference>
<dbReference type="GO" id="GO:0004527">
    <property type="term" value="F:exonuclease activity"/>
    <property type="evidence" value="ECO:0000318"/>
    <property type="project" value="GO_Central"/>
</dbReference>
<evidence type="ECO:0000313" key="9">
    <source>
        <dbReference type="EMBL" id="EGC37092.1"/>
    </source>
</evidence>
<dbReference type="PANTHER" id="PTHR12801">
    <property type="entry name" value="RNA EXONUCLEASE REXO1 / RECO3 FAMILY MEMBER-RELATED"/>
    <property type="match status" value="1"/>
</dbReference>
<dbReference type="CDD" id="cd06145">
    <property type="entry name" value="REX1_like"/>
    <property type="match status" value="1"/>
</dbReference>
<dbReference type="InterPro" id="IPR013520">
    <property type="entry name" value="Ribonucl_H"/>
</dbReference>
<dbReference type="OrthoDB" id="17945at2759"/>
<dbReference type="GeneID" id="10503767"/>
<name>F0ZG40_DICPU</name>
<reference evidence="10" key="1">
    <citation type="journal article" date="2011" name="Genome Biol.">
        <title>Comparative genomics of the social amoebae Dictyostelium discoideum and Dictyostelium purpureum.</title>
        <authorList>
            <consortium name="US DOE Joint Genome Institute (JGI-PGF)"/>
            <person name="Sucgang R."/>
            <person name="Kuo A."/>
            <person name="Tian X."/>
            <person name="Salerno W."/>
            <person name="Parikh A."/>
            <person name="Feasley C.L."/>
            <person name="Dalin E."/>
            <person name="Tu H."/>
            <person name="Huang E."/>
            <person name="Barry K."/>
            <person name="Lindquist E."/>
            <person name="Shapiro H."/>
            <person name="Bruce D."/>
            <person name="Schmutz J."/>
            <person name="Salamov A."/>
            <person name="Fey P."/>
            <person name="Gaudet P."/>
            <person name="Anjard C."/>
            <person name="Babu M.M."/>
            <person name="Basu S."/>
            <person name="Bushmanova Y."/>
            <person name="van der Wel H."/>
            <person name="Katoh-Kurasawa M."/>
            <person name="Dinh C."/>
            <person name="Coutinho P.M."/>
            <person name="Saito T."/>
            <person name="Elias M."/>
            <person name="Schaap P."/>
            <person name="Kay R.R."/>
            <person name="Henrissat B."/>
            <person name="Eichinger L."/>
            <person name="Rivero F."/>
            <person name="Putnam N.H."/>
            <person name="West C.M."/>
            <person name="Loomis W.F."/>
            <person name="Chisholm R.L."/>
            <person name="Shaulsky G."/>
            <person name="Strassmann J.E."/>
            <person name="Queller D.C."/>
            <person name="Kuspa A."/>
            <person name="Grigoriev I.V."/>
        </authorList>
    </citation>
    <scope>NUCLEOTIDE SEQUENCE [LARGE SCALE GENOMIC DNA]</scope>
    <source>
        <strain evidence="10">QSDP1</strain>
    </source>
</reference>
<comment type="subcellular location">
    <subcellularLocation>
        <location evidence="1">Nucleus</location>
    </subcellularLocation>
</comment>
<gene>
    <name evidence="9" type="ORF">DICPUDRAFT_54227</name>
</gene>
<dbReference type="Gene3D" id="3.30.420.10">
    <property type="entry name" value="Ribonuclease H-like superfamily/Ribonuclease H"/>
    <property type="match status" value="1"/>
</dbReference>
<dbReference type="FunFam" id="3.30.420.10:FF:000019">
    <property type="entry name" value="RNA exonuclease NEF-sp"/>
    <property type="match status" value="1"/>
</dbReference>
<dbReference type="STRING" id="5786.F0ZG40"/>
<dbReference type="OMA" id="THFRNRA"/>
<dbReference type="GO" id="GO:0031125">
    <property type="term" value="P:rRNA 3'-end processing"/>
    <property type="evidence" value="ECO:0000318"/>
    <property type="project" value="GO_Central"/>
</dbReference>
<dbReference type="SUPFAM" id="SSF53098">
    <property type="entry name" value="Ribonuclease H-like"/>
    <property type="match status" value="1"/>
</dbReference>
<dbReference type="GO" id="GO:0005634">
    <property type="term" value="C:nucleus"/>
    <property type="evidence" value="ECO:0000318"/>
    <property type="project" value="GO_Central"/>
</dbReference>
<proteinExistence type="inferred from homology"/>
<dbReference type="AlphaFoldDB" id="F0ZG40"/>
<feature type="compositionally biased region" description="Basic residues" evidence="7">
    <location>
        <begin position="33"/>
        <end position="42"/>
    </location>
</feature>
<dbReference type="Proteomes" id="UP000001064">
    <property type="component" value="Unassembled WGS sequence"/>
</dbReference>
<evidence type="ECO:0000256" key="6">
    <source>
        <dbReference type="ARBA" id="ARBA00023242"/>
    </source>
</evidence>
<keyword evidence="5" id="KW-0269">Exonuclease</keyword>
<dbReference type="InterPro" id="IPR012337">
    <property type="entry name" value="RNaseH-like_sf"/>
</dbReference>
<evidence type="ECO:0000256" key="1">
    <source>
        <dbReference type="ARBA" id="ARBA00004123"/>
    </source>
</evidence>
<sequence>MCIKQFFKIRYINKFQFLEDSDDGEQEEMNRTSLKKKKKTNKSNKSNVEKEFQAKLKETEEKFKLYQEQTENQLDGLAEENTPKLKIIRENIVIKDIQSYLLWLMLRFKVSTPNWVFTTMSPLISKVVVVSIQGFSQLMYDKVCLLSGRDIFGQVFQETKVELQLPNYNHIFDNLLFIKTHKAPRPDPSFKKEIEPKSFYLLNDEQLIENGYFNTKDLKEGWIYSKQVESIVNILNNKESSTSVGDGADQDSLTLINNLHTEVKEMLAIDCEMCRTQGGELELTRISIVNEKRKVVLDEFVLPEREIIDYLTQYSGITKETLEKVTNRLPDIHKKLYEIIGPNTVLVGHSLENDLKAMKFIHRKIIDTAVLFPTGSSGKFPLKYLTKKYLNRIIQNKQSGHDSIEDAKAVMELVQLKIQRGKTFGTKLESSESFFDKIHKFEKKSSFIDRLDDIKTYTSQVVSCFGCATDNEVIEKTIKQSSANSPSDFICCQLTDLNDHFKDLLPKPININTVSKSINNTPNEKELKDTPLLSEKEIKEIQQLDGIEITPKVKSIVFQMENQIKKLHEKLEKNTLLMLILGPGPTNDINRFRAEGNKQNDYLLSVETAKEGYAFLTIKQ</sequence>
<dbReference type="InterPro" id="IPR036397">
    <property type="entry name" value="RNaseH_sf"/>
</dbReference>
<evidence type="ECO:0000256" key="4">
    <source>
        <dbReference type="ARBA" id="ARBA00022801"/>
    </source>
</evidence>
<feature type="domain" description="Exonuclease" evidence="8">
    <location>
        <begin position="265"/>
        <end position="423"/>
    </location>
</feature>
<dbReference type="GO" id="GO:0003676">
    <property type="term" value="F:nucleic acid binding"/>
    <property type="evidence" value="ECO:0007669"/>
    <property type="project" value="InterPro"/>
</dbReference>
<organism evidence="9 10">
    <name type="scientific">Dictyostelium purpureum</name>
    <name type="common">Slime mold</name>
    <dbReference type="NCBI Taxonomy" id="5786"/>
    <lineage>
        <taxon>Eukaryota</taxon>
        <taxon>Amoebozoa</taxon>
        <taxon>Evosea</taxon>
        <taxon>Eumycetozoa</taxon>
        <taxon>Dictyostelia</taxon>
        <taxon>Dictyosteliales</taxon>
        <taxon>Dictyosteliaceae</taxon>
        <taxon>Dictyostelium</taxon>
    </lineage>
</organism>
<keyword evidence="10" id="KW-1185">Reference proteome</keyword>
<keyword evidence="4" id="KW-0378">Hydrolase</keyword>
<evidence type="ECO:0000256" key="7">
    <source>
        <dbReference type="SAM" id="MobiDB-lite"/>
    </source>
</evidence>
<dbReference type="EMBL" id="GL871008">
    <property type="protein sequence ID" value="EGC37092.1"/>
    <property type="molecule type" value="Genomic_DNA"/>
</dbReference>
<comment type="similarity">
    <text evidence="2">Belongs to the REXO1/REXO3 family.</text>
</comment>
<evidence type="ECO:0000259" key="8">
    <source>
        <dbReference type="SMART" id="SM00479"/>
    </source>
</evidence>
<evidence type="ECO:0000256" key="2">
    <source>
        <dbReference type="ARBA" id="ARBA00006357"/>
    </source>
</evidence>
<dbReference type="InterPro" id="IPR034922">
    <property type="entry name" value="REX1-like_exo"/>
</dbReference>
<evidence type="ECO:0000313" key="10">
    <source>
        <dbReference type="Proteomes" id="UP000001064"/>
    </source>
</evidence>
<dbReference type="KEGG" id="dpp:DICPUDRAFT_54227"/>
<dbReference type="VEuPathDB" id="AmoebaDB:DICPUDRAFT_54227"/>
<accession>F0ZG40</accession>